<dbReference type="CDD" id="cd00063">
    <property type="entry name" value="FN3"/>
    <property type="match status" value="3"/>
</dbReference>
<dbReference type="EnsemblMetazoa" id="XM_038192608.1">
    <property type="protein sequence ID" value="XP_038048536.1"/>
    <property type="gene ID" value="LOC119722475"/>
</dbReference>
<evidence type="ECO:0000256" key="9">
    <source>
        <dbReference type="ARBA" id="ARBA00023157"/>
    </source>
</evidence>
<keyword evidence="8 13" id="KW-0472">Membrane</keyword>
<dbReference type="Gene3D" id="2.60.120.260">
    <property type="entry name" value="Galactose-binding domain-like"/>
    <property type="match status" value="2"/>
</dbReference>
<dbReference type="OMA" id="CHCISSC"/>
<keyword evidence="13" id="KW-0812">Transmembrane</keyword>
<feature type="compositionally biased region" description="Low complexity" evidence="12">
    <location>
        <begin position="1204"/>
        <end position="1226"/>
    </location>
</feature>
<organism evidence="19 20">
    <name type="scientific">Patiria miniata</name>
    <name type="common">Bat star</name>
    <name type="synonym">Asterina miniata</name>
    <dbReference type="NCBI Taxonomy" id="46514"/>
    <lineage>
        <taxon>Eukaryota</taxon>
        <taxon>Metazoa</taxon>
        <taxon>Echinodermata</taxon>
        <taxon>Eleutherozoa</taxon>
        <taxon>Asterozoa</taxon>
        <taxon>Asteroidea</taxon>
        <taxon>Valvatacea</taxon>
        <taxon>Valvatida</taxon>
        <taxon>Asterinidae</taxon>
        <taxon>Patiria</taxon>
    </lineage>
</organism>
<keyword evidence="13" id="KW-1133">Transmembrane helix</keyword>
<comment type="catalytic activity">
    <reaction evidence="10">
        <text>O-phospho-L-tyrosyl-[protein] + H2O = L-tyrosyl-[protein] + phosphate</text>
        <dbReference type="Rhea" id="RHEA:10684"/>
        <dbReference type="Rhea" id="RHEA-COMP:10136"/>
        <dbReference type="Rhea" id="RHEA-COMP:20101"/>
        <dbReference type="ChEBI" id="CHEBI:15377"/>
        <dbReference type="ChEBI" id="CHEBI:43474"/>
        <dbReference type="ChEBI" id="CHEBI:46858"/>
        <dbReference type="ChEBI" id="CHEBI:61978"/>
        <dbReference type="EC" id="3.1.3.48"/>
    </reaction>
</comment>
<evidence type="ECO:0000256" key="6">
    <source>
        <dbReference type="ARBA" id="ARBA00022837"/>
    </source>
</evidence>
<evidence type="ECO:0000256" key="1">
    <source>
        <dbReference type="ARBA" id="ARBA00004167"/>
    </source>
</evidence>
<feature type="region of interest" description="Disordered" evidence="12">
    <location>
        <begin position="1132"/>
        <end position="1242"/>
    </location>
</feature>
<dbReference type="InterPro" id="IPR050348">
    <property type="entry name" value="Protein-Tyr_Phosphatase"/>
</dbReference>
<evidence type="ECO:0000259" key="18">
    <source>
        <dbReference type="PROSITE" id="PS50853"/>
    </source>
</evidence>
<dbReference type="GO" id="GO:0016020">
    <property type="term" value="C:membrane"/>
    <property type="evidence" value="ECO:0007669"/>
    <property type="project" value="UniProtKB-SubCell"/>
</dbReference>
<keyword evidence="4" id="KW-0732">Signal</keyword>
<evidence type="ECO:0000259" key="14">
    <source>
        <dbReference type="PROSITE" id="PS50026"/>
    </source>
</evidence>
<dbReference type="InterPro" id="IPR036179">
    <property type="entry name" value="Ig-like_dom_sf"/>
</dbReference>
<keyword evidence="11" id="KW-0245">EGF-like domain</keyword>
<dbReference type="Gene3D" id="3.90.190.10">
    <property type="entry name" value="Protein tyrosine phosphatase superfamily"/>
    <property type="match status" value="2"/>
</dbReference>
<dbReference type="SUPFAM" id="SSF49265">
    <property type="entry name" value="Fibronectin type III"/>
    <property type="match status" value="2"/>
</dbReference>
<feature type="domain" description="Fibronectin type-III" evidence="18">
    <location>
        <begin position="770"/>
        <end position="865"/>
    </location>
</feature>
<feature type="domain" description="Tyrosine-protein phosphatase" evidence="15">
    <location>
        <begin position="1262"/>
        <end position="1516"/>
    </location>
</feature>
<feature type="domain" description="Tyrosine specific protein phosphatases" evidence="16">
    <location>
        <begin position="1438"/>
        <end position="1507"/>
    </location>
</feature>
<comment type="subcellular location">
    <subcellularLocation>
        <location evidence="1">Membrane</location>
        <topology evidence="1">Single-pass membrane protein</topology>
    </subcellularLocation>
</comment>
<dbReference type="PROSITE" id="PS00383">
    <property type="entry name" value="TYR_PHOSPHATASE_1"/>
    <property type="match status" value="2"/>
</dbReference>
<evidence type="ECO:0000256" key="2">
    <source>
        <dbReference type="ARBA" id="ARBA00013064"/>
    </source>
</evidence>
<feature type="domain" description="Fibronectin type-III" evidence="18">
    <location>
        <begin position="673"/>
        <end position="766"/>
    </location>
</feature>
<comment type="caution">
    <text evidence="11">Lacks conserved residue(s) required for the propagation of feature annotation.</text>
</comment>
<dbReference type="InterPro" id="IPR013783">
    <property type="entry name" value="Ig-like_fold"/>
</dbReference>
<feature type="compositionally biased region" description="Polar residues" evidence="12">
    <location>
        <begin position="1192"/>
        <end position="1201"/>
    </location>
</feature>
<evidence type="ECO:0000256" key="13">
    <source>
        <dbReference type="SAM" id="Phobius"/>
    </source>
</evidence>
<dbReference type="PANTHER" id="PTHR19134">
    <property type="entry name" value="RECEPTOR-TYPE TYROSINE-PROTEIN PHOSPHATASE"/>
    <property type="match status" value="1"/>
</dbReference>
<dbReference type="Gene3D" id="2.170.300.10">
    <property type="entry name" value="Tie2 ligand-binding domain superfamily"/>
    <property type="match status" value="1"/>
</dbReference>
<dbReference type="PROSITE" id="PS50055">
    <property type="entry name" value="TYR_PHOSPHATASE_PTP"/>
    <property type="match status" value="2"/>
</dbReference>
<dbReference type="RefSeq" id="XP_038048536.1">
    <property type="nucleotide sequence ID" value="XM_038192608.1"/>
</dbReference>
<dbReference type="InterPro" id="IPR008979">
    <property type="entry name" value="Galactose-bd-like_sf"/>
</dbReference>
<feature type="disulfide bond" evidence="11">
    <location>
        <begin position="558"/>
        <end position="567"/>
    </location>
</feature>
<dbReference type="InterPro" id="IPR007110">
    <property type="entry name" value="Ig-like_dom"/>
</dbReference>
<dbReference type="SUPFAM" id="SSF49785">
    <property type="entry name" value="Galactose-binding domain-like"/>
    <property type="match status" value="2"/>
</dbReference>
<dbReference type="SMART" id="SM00060">
    <property type="entry name" value="FN3"/>
    <property type="match status" value="4"/>
</dbReference>
<evidence type="ECO:0000259" key="17">
    <source>
        <dbReference type="PROSITE" id="PS50835"/>
    </source>
</evidence>
<evidence type="ECO:0000256" key="8">
    <source>
        <dbReference type="ARBA" id="ARBA00023136"/>
    </source>
</evidence>
<evidence type="ECO:0000256" key="11">
    <source>
        <dbReference type="PROSITE-ProRule" id="PRU00076"/>
    </source>
</evidence>
<dbReference type="OrthoDB" id="6058203at2759"/>
<keyword evidence="6" id="KW-0106">Calcium</keyword>
<dbReference type="Pfam" id="PF22633">
    <property type="entry name" value="F5_F8_type_C_2"/>
    <property type="match status" value="2"/>
</dbReference>
<dbReference type="InterPro" id="IPR006585">
    <property type="entry name" value="FTP1"/>
</dbReference>
<protein>
    <recommendedName>
        <fullName evidence="2">protein-tyrosine-phosphatase</fullName>
        <ecNumber evidence="2">3.1.3.48</ecNumber>
    </recommendedName>
</protein>
<evidence type="ECO:0000256" key="7">
    <source>
        <dbReference type="ARBA" id="ARBA00022912"/>
    </source>
</evidence>
<feature type="domain" description="Tyrosine-protein phosphatase" evidence="15">
    <location>
        <begin position="1548"/>
        <end position="1808"/>
    </location>
</feature>
<dbReference type="FunFam" id="3.90.190.10:FF:000062">
    <property type="entry name" value="Receptor-type tyrosine-protein phosphatase kappa"/>
    <property type="match status" value="1"/>
</dbReference>
<name>A0A913ZBW0_PATMI</name>
<keyword evidence="9 11" id="KW-1015">Disulfide bond</keyword>
<evidence type="ECO:0000256" key="3">
    <source>
        <dbReference type="ARBA" id="ARBA00022723"/>
    </source>
</evidence>
<dbReference type="InterPro" id="IPR036116">
    <property type="entry name" value="FN3_sf"/>
</dbReference>
<dbReference type="SMART" id="SM00409">
    <property type="entry name" value="IG"/>
    <property type="match status" value="1"/>
</dbReference>
<evidence type="ECO:0000256" key="12">
    <source>
        <dbReference type="SAM" id="MobiDB-lite"/>
    </source>
</evidence>
<feature type="transmembrane region" description="Helical" evidence="13">
    <location>
        <begin position="1104"/>
        <end position="1128"/>
    </location>
</feature>
<dbReference type="InterPro" id="IPR000387">
    <property type="entry name" value="Tyr_Pase_dom"/>
</dbReference>
<evidence type="ECO:0000313" key="20">
    <source>
        <dbReference type="Proteomes" id="UP000887568"/>
    </source>
</evidence>
<dbReference type="PRINTS" id="PR00700">
    <property type="entry name" value="PRTYPHPHTASE"/>
</dbReference>
<feature type="domain" description="EGF-like" evidence="14">
    <location>
        <begin position="537"/>
        <end position="568"/>
    </location>
</feature>
<feature type="domain" description="Ig-like" evidence="17">
    <location>
        <begin position="434"/>
        <end position="516"/>
    </location>
</feature>
<dbReference type="Proteomes" id="UP000887568">
    <property type="component" value="Unplaced"/>
</dbReference>
<proteinExistence type="predicted"/>
<feature type="domain" description="Fibronectin type-III" evidence="18">
    <location>
        <begin position="867"/>
        <end position="966"/>
    </location>
</feature>
<dbReference type="SMART" id="SM00181">
    <property type="entry name" value="EGF"/>
    <property type="match status" value="3"/>
</dbReference>
<evidence type="ECO:0000313" key="19">
    <source>
        <dbReference type="EnsemblMetazoa" id="XP_038048536.1"/>
    </source>
</evidence>
<dbReference type="Gene3D" id="2.60.40.10">
    <property type="entry name" value="Immunoglobulins"/>
    <property type="match status" value="4"/>
</dbReference>
<evidence type="ECO:0000259" key="15">
    <source>
        <dbReference type="PROSITE" id="PS50055"/>
    </source>
</evidence>
<dbReference type="Pfam" id="PF00102">
    <property type="entry name" value="Y_phosphatase"/>
    <property type="match status" value="2"/>
</dbReference>
<keyword evidence="7" id="KW-0904">Protein phosphatase</keyword>
<dbReference type="GO" id="GO:0004725">
    <property type="term" value="F:protein tyrosine phosphatase activity"/>
    <property type="evidence" value="ECO:0007669"/>
    <property type="project" value="UniProtKB-EC"/>
</dbReference>
<dbReference type="InterPro" id="IPR000242">
    <property type="entry name" value="PTP_cat"/>
</dbReference>
<dbReference type="SUPFAM" id="SSF52799">
    <property type="entry name" value="(Phosphotyrosine protein) phosphatases II"/>
    <property type="match status" value="2"/>
</dbReference>
<feature type="compositionally biased region" description="Basic residues" evidence="12">
    <location>
        <begin position="1132"/>
        <end position="1141"/>
    </location>
</feature>
<dbReference type="EC" id="3.1.3.48" evidence="2"/>
<dbReference type="InterPro" id="IPR000742">
    <property type="entry name" value="EGF"/>
</dbReference>
<dbReference type="InterPro" id="IPR003599">
    <property type="entry name" value="Ig_sub"/>
</dbReference>
<evidence type="ECO:0000256" key="5">
    <source>
        <dbReference type="ARBA" id="ARBA00022801"/>
    </source>
</evidence>
<dbReference type="PROSITE" id="PS50835">
    <property type="entry name" value="IG_LIKE"/>
    <property type="match status" value="1"/>
</dbReference>
<dbReference type="CDD" id="cd00054">
    <property type="entry name" value="EGF_CA"/>
    <property type="match status" value="1"/>
</dbReference>
<dbReference type="PROSITE" id="PS50853">
    <property type="entry name" value="FN3"/>
    <property type="match status" value="3"/>
</dbReference>
<evidence type="ECO:0000256" key="4">
    <source>
        <dbReference type="ARBA" id="ARBA00022729"/>
    </source>
</evidence>
<dbReference type="PROSITE" id="PS01186">
    <property type="entry name" value="EGF_2"/>
    <property type="match status" value="1"/>
</dbReference>
<dbReference type="SMART" id="SM00607">
    <property type="entry name" value="FTP"/>
    <property type="match status" value="2"/>
</dbReference>
<dbReference type="SUPFAM" id="SSF48726">
    <property type="entry name" value="Immunoglobulin"/>
    <property type="match status" value="1"/>
</dbReference>
<dbReference type="InterPro" id="IPR003595">
    <property type="entry name" value="Tyr_Pase_cat"/>
</dbReference>
<feature type="domain" description="Tyrosine specific protein phosphatases" evidence="16">
    <location>
        <begin position="1726"/>
        <end position="1799"/>
    </location>
</feature>
<dbReference type="FunFam" id="2.170.300.10:FF:000003">
    <property type="entry name" value="tyrosine-protein kinase receptor Tie-1 isoform X1"/>
    <property type="match status" value="1"/>
</dbReference>
<dbReference type="Pfam" id="PF00041">
    <property type="entry name" value="fn3"/>
    <property type="match status" value="3"/>
</dbReference>
<dbReference type="GeneID" id="119722475"/>
<dbReference type="InterPro" id="IPR016130">
    <property type="entry name" value="Tyr_Pase_AS"/>
</dbReference>
<dbReference type="SMART" id="SM00404">
    <property type="entry name" value="PTPc_motif"/>
    <property type="match status" value="2"/>
</dbReference>
<dbReference type="PROSITE" id="PS00022">
    <property type="entry name" value="EGF_1"/>
    <property type="match status" value="2"/>
</dbReference>
<dbReference type="FunFam" id="3.90.190.10:FF:000102">
    <property type="entry name" value="Receptor-type tyrosine-protein phosphatase"/>
    <property type="match status" value="1"/>
</dbReference>
<evidence type="ECO:0000259" key="16">
    <source>
        <dbReference type="PROSITE" id="PS50056"/>
    </source>
</evidence>
<keyword evidence="5" id="KW-0378">Hydrolase</keyword>
<accession>A0A913ZBW0</accession>
<evidence type="ECO:0000256" key="10">
    <source>
        <dbReference type="ARBA" id="ARBA00051722"/>
    </source>
</evidence>
<reference evidence="19" key="1">
    <citation type="submission" date="2022-11" db="UniProtKB">
        <authorList>
            <consortium name="EnsemblMetazoa"/>
        </authorList>
    </citation>
    <scope>IDENTIFICATION</scope>
</reference>
<sequence length="1818" mass="201136">MASHESHLDRCGFWMIMIFVSFPNYGASLDIISKPTQQSSSSGAEFGPEKAVDGDINTITHTAFWYASQRFEPWWRLDLEAVYCLRKITIVNRMDQHDIRLDGALVRAGLNVDRVSNRLIGTVDYSETDGGIRVTTVVADPLVSARYVSVDLPGSNRYLHMGEVMVEEFIDAEALASTAIPVNGALASQSSAFSYTGGDPWAADRAVDRVFQTQYDNPSCSQTGNEQGPWWKIDLTTEQCVQKIVLKSRDAIYLSGRYRFEGAVVRAGLSSVPTDNPMCGSPLTRYQAVANNWMEFDCNPPDGLTARYVSVDIPTTTYLPVCEIFVLPCDLPAADFTFVANPALVNSTGGNDVVLTAYKGPNDIPAGVTFGRQLATGGTVGLPPGASEEDEPSLGCAARSLRLPAEDGRNRVGVFYLEATRRSTMTRIQIILFPKDDGSIHLRPVQRTHTASVGDSVQLEMRNVNAPNTNYRWRHDEGDVMTSWNDQLSVSIDVVAVSDGGVYSCFASDQEDQQLHGITRLIVRGCSDGTWGPPSCTNTCRRCYNGGVCDASAGSCVCAPGFSGKHCEQVHGRNVFGQNARHRCSNTTDPHDDACRGRLFCLPDPYGCSCAAGFTGLDCMQECEEGMYGADCKQTCHCALGETCSKDTGECSNGVCASSFFGINCQCSRREASSDEVTPTSVSQRNLTVSWSRPPCGFQGGTITGYLYKLTHVSSGATLRQTNTTQTAVTVDDLIPYTEYGFQVAATTSTGFGPFSGSITIRTLEAEPTAPLNVAIRSADADSFTVEWTAPAPPHGNITNYDIAYWTTGNMSTRVQQDDIGTAQLLYQIINLDFNVTYSIEVRAKTSVGAGPWSAVITATVVGVPGLIRNLRLSDATEVSLTMDWDPPLNLNGPSVTYVVEYKTLEKPYQAGFTAEDAYIQTEADSAPFTRDGLEPGTKYELKVSAKNQRFTGNPTVLLAYTVAQRDPPAPSTPTMNDDDVTETTVTIGLASVLPQSDTYIESYVVEVKKSVKVTRRDALMRRHFEDSPDDYIAAEISKSMVSDTFVVGDSKVYGSYFNAPLQANRVYDIRVGSVSRGNGTEASVTFSEPLTVSVSSQETNSSAGLAAGLVVMVLVLVIAVGGVIVVYKRRRTKRTKHASKKNGVTTPSAEHQHARNTGVVIQDEVAGSATNTYMNLGDLRRSSPPTPAPEATQSQTTQPRKVQPQPTQQETTQPESSTPPKTTQPETPPIQHKPFNEPPPVRIDELADYITEKESAGEKGFKADYKTLPDGQLHPWTVARKPENKQRNRFANVIAYDHSRVVLMPVEDDPHSDYINACYIDGYGETDKYIASQGPNKASLKDIWRMVWQMNVDTIVMLTNPVENGKVKCLQYWPDTGATTFANITVTILNEQVFLDFTIRQLQINQIDNEDDCRMVKQFHYTTWPDMKPPEYPAPLLNFMRVVNAEHNEGRTLIHCSAGVGRTGTYICLESMLEQMKQEGQVNVLGFIHRMRQKRIMMVQTPEQYKFLFDALLASSMTGETTHDMATFRRQLTALKKTEPGSQETGMEKQFKALSKLRVSRSNESAKAGKLPENVEKNRFPDFFPADRARPFLMTNTKEDDNNYINASYVPGYRKKDRYIATQMPMPNTTADIWRLVYDQKATCIVMLNPLDEDDKSMCRYWPEEGPIEFGPLVVELLQTTKNKGVTANTFSLINKNAKSEPARTVCQFQIQDWPSDQEVPSSRQGILTLMELTQKWHEERPPIVVHCIDGLGRTAVYCTLMSMMEQFQEEKLVDVFQAVQRLRVVHRSMMYSLDHYAMCYDVFQANLDSSIVYENL</sequence>
<dbReference type="PROSITE" id="PS50026">
    <property type="entry name" value="EGF_3"/>
    <property type="match status" value="1"/>
</dbReference>
<dbReference type="InterPro" id="IPR029021">
    <property type="entry name" value="Prot-tyrosine_phosphatase-like"/>
</dbReference>
<dbReference type="PANTHER" id="PTHR19134:SF560">
    <property type="entry name" value="PROTEIN-TYROSINE-PHOSPHATASE"/>
    <property type="match status" value="1"/>
</dbReference>
<dbReference type="PROSITE" id="PS50056">
    <property type="entry name" value="TYR_PHOSPHATASE_2"/>
    <property type="match status" value="2"/>
</dbReference>
<keyword evidence="20" id="KW-1185">Reference proteome</keyword>
<keyword evidence="3" id="KW-0479">Metal-binding</keyword>
<dbReference type="InterPro" id="IPR003961">
    <property type="entry name" value="FN3_dom"/>
</dbReference>
<dbReference type="SMART" id="SM00194">
    <property type="entry name" value="PTPc"/>
    <property type="match status" value="2"/>
</dbReference>
<dbReference type="GO" id="GO:0046872">
    <property type="term" value="F:metal ion binding"/>
    <property type="evidence" value="ECO:0007669"/>
    <property type="project" value="UniProtKB-KW"/>
</dbReference>